<name>A0A330M877_9GAMM</name>
<evidence type="ECO:0000313" key="1">
    <source>
        <dbReference type="EMBL" id="SQH78195.1"/>
    </source>
</evidence>
<dbReference type="Proteomes" id="UP000250123">
    <property type="component" value="Chromosome SHEWBE"/>
</dbReference>
<reference evidence="2" key="1">
    <citation type="submission" date="2018-06" db="EMBL/GenBank/DDBJ databases">
        <authorList>
            <person name="Cea G.-C."/>
            <person name="William W."/>
        </authorList>
    </citation>
    <scope>NUCLEOTIDE SEQUENCE [LARGE SCALE GENOMIC DNA]</scope>
    <source>
        <strain evidence="2">DB21MT-2</strain>
    </source>
</reference>
<gene>
    <name evidence="1" type="ORF">SHEWBE_4235</name>
</gene>
<dbReference type="EMBL" id="LS483452">
    <property type="protein sequence ID" value="SQH78195.1"/>
    <property type="molecule type" value="Genomic_DNA"/>
</dbReference>
<dbReference type="KEGG" id="sbk:SHEWBE_4235"/>
<accession>A0A330M877</accession>
<organism evidence="1 2">
    <name type="scientific">Shewanella benthica</name>
    <dbReference type="NCBI Taxonomy" id="43661"/>
    <lineage>
        <taxon>Bacteria</taxon>
        <taxon>Pseudomonadati</taxon>
        <taxon>Pseudomonadota</taxon>
        <taxon>Gammaproteobacteria</taxon>
        <taxon>Alteromonadales</taxon>
        <taxon>Shewanellaceae</taxon>
        <taxon>Shewanella</taxon>
    </lineage>
</organism>
<proteinExistence type="predicted"/>
<dbReference type="AlphaFoldDB" id="A0A330M877"/>
<sequence>MLLLIKKQDKKYHAQQIRHDFGINIGSTPSKPTSSSLPQ</sequence>
<evidence type="ECO:0000313" key="2">
    <source>
        <dbReference type="Proteomes" id="UP000250123"/>
    </source>
</evidence>
<protein>
    <submittedName>
        <fullName evidence="1">Uncharacterized protein</fullName>
    </submittedName>
</protein>